<sequence length="131" mass="14994">MKGYYYLHTDGDLIYKNALIVDSDPAYFDSPFVKKYWFFDSEQRFDAWHICIEALALGAKKKRVFELKEKWGLTDEDGKKFAEVAKLKIFKDGDKFCAAFDDFIDIPESQCGFGDTALETFAELARGGLMG</sequence>
<comment type="caution">
    <text evidence="1">The sequence shown here is derived from an EMBL/GenBank/DDBJ whole genome shotgun (WGS) entry which is preliminary data.</text>
</comment>
<dbReference type="AlphaFoldDB" id="X0Z0J8"/>
<name>X0Z0J8_9ZZZZ</name>
<evidence type="ECO:0000313" key="1">
    <source>
        <dbReference type="EMBL" id="GAG54003.1"/>
    </source>
</evidence>
<dbReference type="EMBL" id="BART01007090">
    <property type="protein sequence ID" value="GAG54003.1"/>
    <property type="molecule type" value="Genomic_DNA"/>
</dbReference>
<organism evidence="1">
    <name type="scientific">marine sediment metagenome</name>
    <dbReference type="NCBI Taxonomy" id="412755"/>
    <lineage>
        <taxon>unclassified sequences</taxon>
        <taxon>metagenomes</taxon>
        <taxon>ecological metagenomes</taxon>
    </lineage>
</organism>
<proteinExistence type="predicted"/>
<protein>
    <submittedName>
        <fullName evidence="1">Uncharacterized protein</fullName>
    </submittedName>
</protein>
<accession>X0Z0J8</accession>
<gene>
    <name evidence="1" type="ORF">S01H4_16182</name>
</gene>
<reference evidence="1" key="1">
    <citation type="journal article" date="2014" name="Front. Microbiol.">
        <title>High frequency of phylogenetically diverse reductive dehalogenase-homologous genes in deep subseafloor sedimentary metagenomes.</title>
        <authorList>
            <person name="Kawai M."/>
            <person name="Futagami T."/>
            <person name="Toyoda A."/>
            <person name="Takaki Y."/>
            <person name="Nishi S."/>
            <person name="Hori S."/>
            <person name="Arai W."/>
            <person name="Tsubouchi T."/>
            <person name="Morono Y."/>
            <person name="Uchiyama I."/>
            <person name="Ito T."/>
            <person name="Fujiyama A."/>
            <person name="Inagaki F."/>
            <person name="Takami H."/>
        </authorList>
    </citation>
    <scope>NUCLEOTIDE SEQUENCE</scope>
    <source>
        <strain evidence="1">Expedition CK06-06</strain>
    </source>
</reference>